<evidence type="ECO:0008006" key="3">
    <source>
        <dbReference type="Google" id="ProtNLM"/>
    </source>
</evidence>
<dbReference type="OrthoDB" id="9774475at2"/>
<sequence>MKLPPALPSKAQLERLRATATYRTLNLCSLGAGVQSSTLLIMSALGLAPREIPRYDAVIFADTQFEPDAVYKHLEKLQEIAHAADIPFIRISAGNIRHDALKPSGHYATMPLHILGDQGGRGMLRRQCTDEYKVKPIRRSVRAVLGAPIEDGHVGKVPAGRYAMQHIGFSFDEERRVRDEPPGAYNELEYPLIRLRMTRQDCMDMLAQYGLENTPKSACIGCPFSGNSRWRAMRDTQPDDWAAAVEFDEQIRHGHPAAGVALKGRAFVHRSRVALAQADIDRVTAHEWRGRQGEISLARYEEEPPGCSPYGCRRTEIPPEAAVEAGA</sequence>
<name>A0A367EJV2_9ACTN</name>
<proteinExistence type="predicted"/>
<protein>
    <recommendedName>
        <fullName evidence="3">Phosphoadenosine phosphosulfate reductase</fullName>
    </recommendedName>
</protein>
<dbReference type="EMBL" id="QOIL01000038">
    <property type="protein sequence ID" value="RCG18243.1"/>
    <property type="molecule type" value="Genomic_DNA"/>
</dbReference>
<keyword evidence="2" id="KW-1185">Reference proteome</keyword>
<organism evidence="1 2">
    <name type="scientific">Sphaerisporangium album</name>
    <dbReference type="NCBI Taxonomy" id="509200"/>
    <lineage>
        <taxon>Bacteria</taxon>
        <taxon>Bacillati</taxon>
        <taxon>Actinomycetota</taxon>
        <taxon>Actinomycetes</taxon>
        <taxon>Streptosporangiales</taxon>
        <taxon>Streptosporangiaceae</taxon>
        <taxon>Sphaerisporangium</taxon>
    </lineage>
</organism>
<dbReference type="Proteomes" id="UP000253094">
    <property type="component" value="Unassembled WGS sequence"/>
</dbReference>
<gene>
    <name evidence="1" type="ORF">DQ384_39310</name>
</gene>
<dbReference type="Gene3D" id="3.40.50.620">
    <property type="entry name" value="HUPs"/>
    <property type="match status" value="1"/>
</dbReference>
<evidence type="ECO:0000313" key="2">
    <source>
        <dbReference type="Proteomes" id="UP000253094"/>
    </source>
</evidence>
<evidence type="ECO:0000313" key="1">
    <source>
        <dbReference type="EMBL" id="RCG18243.1"/>
    </source>
</evidence>
<comment type="caution">
    <text evidence="1">The sequence shown here is derived from an EMBL/GenBank/DDBJ whole genome shotgun (WGS) entry which is preliminary data.</text>
</comment>
<dbReference type="InterPro" id="IPR014729">
    <property type="entry name" value="Rossmann-like_a/b/a_fold"/>
</dbReference>
<accession>A0A367EJV2</accession>
<reference evidence="1 2" key="1">
    <citation type="submission" date="2018-06" db="EMBL/GenBank/DDBJ databases">
        <title>Sphaerisporangium craniellae sp. nov., isolated from a marine sponge in the South China Sea.</title>
        <authorList>
            <person name="Li L."/>
        </authorList>
    </citation>
    <scope>NUCLEOTIDE SEQUENCE [LARGE SCALE GENOMIC DNA]</scope>
    <source>
        <strain evidence="1 2">CCTCC AA 208026</strain>
    </source>
</reference>
<dbReference type="AlphaFoldDB" id="A0A367EJV2"/>